<keyword evidence="3" id="KW-1185">Reference proteome</keyword>
<gene>
    <name evidence="2" type="ORF">PENTCL1PPCAC_12085</name>
</gene>
<dbReference type="GO" id="GO:0005886">
    <property type="term" value="C:plasma membrane"/>
    <property type="evidence" value="ECO:0007669"/>
    <property type="project" value="TreeGrafter"/>
</dbReference>
<dbReference type="EMBL" id="BTSX01000003">
    <property type="protein sequence ID" value="GMS89910.1"/>
    <property type="molecule type" value="Genomic_DNA"/>
</dbReference>
<dbReference type="Pfam" id="PF10188">
    <property type="entry name" value="Oscp1"/>
    <property type="match status" value="1"/>
</dbReference>
<evidence type="ECO:0008006" key="4">
    <source>
        <dbReference type="Google" id="ProtNLM"/>
    </source>
</evidence>
<accession>A0AAV5TBY4</accession>
<comment type="caution">
    <text evidence="2">The sequence shown here is derived from an EMBL/GenBank/DDBJ whole genome shotgun (WGS) entry which is preliminary data.</text>
</comment>
<feature type="non-terminal residue" evidence="2">
    <location>
        <position position="1"/>
    </location>
</feature>
<feature type="compositionally biased region" description="Low complexity" evidence="1">
    <location>
        <begin position="400"/>
        <end position="410"/>
    </location>
</feature>
<dbReference type="GO" id="GO:0005737">
    <property type="term" value="C:cytoplasm"/>
    <property type="evidence" value="ECO:0007669"/>
    <property type="project" value="TreeGrafter"/>
</dbReference>
<proteinExistence type="predicted"/>
<dbReference type="InterPro" id="IPR019332">
    <property type="entry name" value="OSCP1"/>
</dbReference>
<organism evidence="2 3">
    <name type="scientific">Pristionchus entomophagus</name>
    <dbReference type="NCBI Taxonomy" id="358040"/>
    <lineage>
        <taxon>Eukaryota</taxon>
        <taxon>Metazoa</taxon>
        <taxon>Ecdysozoa</taxon>
        <taxon>Nematoda</taxon>
        <taxon>Chromadorea</taxon>
        <taxon>Rhabditida</taxon>
        <taxon>Rhabditina</taxon>
        <taxon>Diplogasteromorpha</taxon>
        <taxon>Diplogasteroidea</taxon>
        <taxon>Neodiplogasteridae</taxon>
        <taxon>Pristionchus</taxon>
    </lineage>
</organism>
<dbReference type="PANTHER" id="PTHR21439:SF0">
    <property type="entry name" value="PROTEIN OSCP1"/>
    <property type="match status" value="1"/>
</dbReference>
<evidence type="ECO:0000313" key="3">
    <source>
        <dbReference type="Proteomes" id="UP001432027"/>
    </source>
</evidence>
<name>A0AAV5TBY4_9BILA</name>
<evidence type="ECO:0000313" key="2">
    <source>
        <dbReference type="EMBL" id="GMS89910.1"/>
    </source>
</evidence>
<dbReference type="AlphaFoldDB" id="A0AAV5TBY4"/>
<dbReference type="Proteomes" id="UP001432027">
    <property type="component" value="Unassembled WGS sequence"/>
</dbReference>
<feature type="region of interest" description="Disordered" evidence="1">
    <location>
        <begin position="384"/>
        <end position="496"/>
    </location>
</feature>
<sequence>VSLVSPPSHPVPICPFALSEMSEIKKLADNPMPLLFINLGAEMLYVLDQRLRSVGTDKAARVLTDLINNMFKAEKLQKYFLAVSCDLSFEDMKKHFQDIATSSIMKLNTTSMDKLFDLMVMTLKYQLQMLIAPEHLVTLTVNHLDGILSMFQDHEEISGAVQYAYRVVMDSYSKALACELYLLRCEMLTYFQNCRVKTSLLMRAGKQNDEGYFITSKDDLIITERTETPGFVRYYEDTVLTKTEEFRTHRPDKRIELGKEDLRLQQTPRLTDLGSNMYRKEQEKMVRDDEPNAGEATLLSAIISRGNEEKDNFDLSLFDSNADESEYAQQAAATAAAMAAHQNAVHIDASKQKKSLSSAISEMKTGGGAKKKKGADLLDMFDEAAARPPTGSKKRGGSLKASKPKAPASADGERPTTRKAAGRPSSQEGAARPASKSATRPTSKAGTAAGAAAPRSRPASKEGARPASKTGGSRPASGAPVERARSASAKKRTPPN</sequence>
<dbReference type="PANTHER" id="PTHR21439">
    <property type="entry name" value="OXIDORED-NITRO DOMAIN-CONTAINING PROTEIN"/>
    <property type="match status" value="1"/>
</dbReference>
<protein>
    <recommendedName>
        <fullName evidence="4">OSCP1</fullName>
    </recommendedName>
</protein>
<feature type="compositionally biased region" description="Low complexity" evidence="1">
    <location>
        <begin position="441"/>
        <end position="457"/>
    </location>
</feature>
<reference evidence="2" key="1">
    <citation type="submission" date="2023-10" db="EMBL/GenBank/DDBJ databases">
        <title>Genome assembly of Pristionchus species.</title>
        <authorList>
            <person name="Yoshida K."/>
            <person name="Sommer R.J."/>
        </authorList>
    </citation>
    <scope>NUCLEOTIDE SEQUENCE</scope>
    <source>
        <strain evidence="2">RS0144</strain>
    </source>
</reference>
<evidence type="ECO:0000256" key="1">
    <source>
        <dbReference type="SAM" id="MobiDB-lite"/>
    </source>
</evidence>